<name>A0A6M3LUB3_9ZZZZ</name>
<dbReference type="EMBL" id="MT143465">
    <property type="protein sequence ID" value="QJA97134.1"/>
    <property type="molecule type" value="Genomic_DNA"/>
</dbReference>
<evidence type="ECO:0000313" key="1">
    <source>
        <dbReference type="EMBL" id="QJA97134.1"/>
    </source>
</evidence>
<protein>
    <submittedName>
        <fullName evidence="1">Uncharacterized protein</fullName>
    </submittedName>
</protein>
<sequence>MKKYRIKTRNWKSKKLGYALLTVTPYYWDEPDRDIKCYTETKSALRAWCLWAYWMILRPLTGGWTYIIRPGRELTSGTYRAIY</sequence>
<reference evidence="1" key="1">
    <citation type="submission" date="2020-03" db="EMBL/GenBank/DDBJ databases">
        <title>The deep terrestrial virosphere.</title>
        <authorList>
            <person name="Holmfeldt K."/>
            <person name="Nilsson E."/>
            <person name="Simone D."/>
            <person name="Lopez-Fernandez M."/>
            <person name="Wu X."/>
            <person name="de Brujin I."/>
            <person name="Lundin D."/>
            <person name="Andersson A."/>
            <person name="Bertilsson S."/>
            <person name="Dopson M."/>
        </authorList>
    </citation>
    <scope>NUCLEOTIDE SEQUENCE</scope>
    <source>
        <strain evidence="1">MM415B06668</strain>
    </source>
</reference>
<accession>A0A6M3LUB3</accession>
<organism evidence="1">
    <name type="scientific">viral metagenome</name>
    <dbReference type="NCBI Taxonomy" id="1070528"/>
    <lineage>
        <taxon>unclassified sequences</taxon>
        <taxon>metagenomes</taxon>
        <taxon>organismal metagenomes</taxon>
    </lineage>
</organism>
<proteinExistence type="predicted"/>
<dbReference type="AlphaFoldDB" id="A0A6M3LUB3"/>
<gene>
    <name evidence="1" type="ORF">MM415B06668_0008</name>
</gene>